<feature type="region of interest" description="Disordered" evidence="9">
    <location>
        <begin position="36"/>
        <end position="69"/>
    </location>
</feature>
<dbReference type="SMART" id="SM00355">
    <property type="entry name" value="ZnF_C2H2"/>
    <property type="match status" value="8"/>
</dbReference>
<comment type="subcellular location">
    <subcellularLocation>
        <location evidence="1">Nucleus</location>
    </subcellularLocation>
</comment>
<dbReference type="InterPro" id="IPR036236">
    <property type="entry name" value="Znf_C2H2_sf"/>
</dbReference>
<dbReference type="Pfam" id="PF18217">
    <property type="entry name" value="Zap1_zf2"/>
    <property type="match status" value="1"/>
</dbReference>
<dbReference type="Gene3D" id="3.30.160.60">
    <property type="entry name" value="Classic Zinc Finger"/>
    <property type="match status" value="5"/>
</dbReference>
<evidence type="ECO:0000256" key="3">
    <source>
        <dbReference type="ARBA" id="ARBA00022737"/>
    </source>
</evidence>
<evidence type="ECO:0000256" key="6">
    <source>
        <dbReference type="ARBA" id="ARBA00023125"/>
    </source>
</evidence>
<dbReference type="GO" id="GO:0000978">
    <property type="term" value="F:RNA polymerase II cis-regulatory region sequence-specific DNA binding"/>
    <property type="evidence" value="ECO:0007669"/>
    <property type="project" value="TreeGrafter"/>
</dbReference>
<dbReference type="PROSITE" id="PS00028">
    <property type="entry name" value="ZINC_FINGER_C2H2_1"/>
    <property type="match status" value="4"/>
</dbReference>
<evidence type="ECO:0000256" key="2">
    <source>
        <dbReference type="ARBA" id="ARBA00022723"/>
    </source>
</evidence>
<keyword evidence="3" id="KW-0677">Repeat</keyword>
<evidence type="ECO:0000256" key="7">
    <source>
        <dbReference type="ARBA" id="ARBA00023242"/>
    </source>
</evidence>
<keyword evidence="4 8" id="KW-0863">Zinc-finger</keyword>
<feature type="domain" description="C2H2-type" evidence="10">
    <location>
        <begin position="661"/>
        <end position="691"/>
    </location>
</feature>
<dbReference type="InterPro" id="IPR013087">
    <property type="entry name" value="Znf_C2H2_type"/>
</dbReference>
<evidence type="ECO:0000256" key="8">
    <source>
        <dbReference type="PROSITE-ProRule" id="PRU00042"/>
    </source>
</evidence>
<dbReference type="FunFam" id="3.30.160.60:FF:001465">
    <property type="entry name" value="Zinc finger protein 560"/>
    <property type="match status" value="1"/>
</dbReference>
<dbReference type="PROSITE" id="PS50157">
    <property type="entry name" value="ZINC_FINGER_C2H2_2"/>
    <property type="match status" value="6"/>
</dbReference>
<dbReference type="PANTHER" id="PTHR19818:SF139">
    <property type="entry name" value="PAIR-RULE PROTEIN ODD-PAIRED"/>
    <property type="match status" value="1"/>
</dbReference>
<feature type="compositionally biased region" description="Low complexity" evidence="9">
    <location>
        <begin position="55"/>
        <end position="64"/>
    </location>
</feature>
<feature type="domain" description="C2H2-type" evidence="10">
    <location>
        <begin position="752"/>
        <end position="779"/>
    </location>
</feature>
<feature type="domain" description="C2H2-type" evidence="10">
    <location>
        <begin position="806"/>
        <end position="833"/>
    </location>
</feature>
<evidence type="ECO:0000256" key="9">
    <source>
        <dbReference type="SAM" id="MobiDB-lite"/>
    </source>
</evidence>
<comment type="caution">
    <text evidence="11">The sequence shown here is derived from an EMBL/GenBank/DDBJ whole genome shotgun (WGS) entry which is preliminary data.</text>
</comment>
<dbReference type="Proteomes" id="UP001306508">
    <property type="component" value="Unassembled WGS sequence"/>
</dbReference>
<dbReference type="GO" id="GO:0045944">
    <property type="term" value="P:positive regulation of transcription by RNA polymerase II"/>
    <property type="evidence" value="ECO:0007669"/>
    <property type="project" value="UniProtKB-ARBA"/>
</dbReference>
<gene>
    <name evidence="11" type="ORF">RI543_003176</name>
</gene>
<keyword evidence="7" id="KW-0539">Nucleus</keyword>
<dbReference type="Pfam" id="PF21816">
    <property type="entry name" value="Zap1_zf1"/>
    <property type="match status" value="1"/>
</dbReference>
<keyword evidence="2" id="KW-0479">Metal-binding</keyword>
<dbReference type="AlphaFoldDB" id="A0AAN7W1S1"/>
<keyword evidence="6" id="KW-0238">DNA-binding</keyword>
<dbReference type="PANTHER" id="PTHR19818">
    <property type="entry name" value="ZINC FINGER PROTEIN ZIC AND GLI"/>
    <property type="match status" value="1"/>
</dbReference>
<dbReference type="GO" id="GO:0000981">
    <property type="term" value="F:DNA-binding transcription factor activity, RNA polymerase II-specific"/>
    <property type="evidence" value="ECO:0007669"/>
    <property type="project" value="TreeGrafter"/>
</dbReference>
<evidence type="ECO:0000313" key="11">
    <source>
        <dbReference type="EMBL" id="KAK5779286.1"/>
    </source>
</evidence>
<dbReference type="EMBL" id="JAWIZZ010000047">
    <property type="protein sequence ID" value="KAK5779286.1"/>
    <property type="molecule type" value="Genomic_DNA"/>
</dbReference>
<organism evidence="11 12">
    <name type="scientific">Arxiozyma heterogenica</name>
    <dbReference type="NCBI Taxonomy" id="278026"/>
    <lineage>
        <taxon>Eukaryota</taxon>
        <taxon>Fungi</taxon>
        <taxon>Dikarya</taxon>
        <taxon>Ascomycota</taxon>
        <taxon>Saccharomycotina</taxon>
        <taxon>Saccharomycetes</taxon>
        <taxon>Saccharomycetales</taxon>
        <taxon>Saccharomycetaceae</taxon>
        <taxon>Arxiozyma</taxon>
    </lineage>
</organism>
<evidence type="ECO:0000256" key="4">
    <source>
        <dbReference type="ARBA" id="ARBA00022771"/>
    </source>
</evidence>
<dbReference type="InterPro" id="IPR040792">
    <property type="entry name" value="Zap1_Znf2"/>
</dbReference>
<dbReference type="Gene3D" id="6.10.140.370">
    <property type="match status" value="1"/>
</dbReference>
<protein>
    <recommendedName>
        <fullName evidence="10">C2H2-type domain-containing protein</fullName>
    </recommendedName>
</protein>
<reference evidence="12" key="1">
    <citation type="submission" date="2023-07" db="EMBL/GenBank/DDBJ databases">
        <title>A draft genome of Kazachstania heterogenica Y-27499.</title>
        <authorList>
            <person name="Donic C."/>
            <person name="Kralova J.S."/>
            <person name="Fidel L."/>
            <person name="Ben-Dor S."/>
            <person name="Jung S."/>
        </authorList>
    </citation>
    <scope>NUCLEOTIDE SEQUENCE [LARGE SCALE GENOMIC DNA]</scope>
    <source>
        <strain evidence="12">Y27499</strain>
    </source>
</reference>
<feature type="domain" description="C2H2-type" evidence="10">
    <location>
        <begin position="724"/>
        <end position="751"/>
    </location>
</feature>
<dbReference type="InterPro" id="IPR050329">
    <property type="entry name" value="GLI_C2H2-zinc-finger"/>
</dbReference>
<sequence length="838" mass="96795">MSDSINSTGSGVIHGHIHNYDNLTYIHGHVHHKTYINNNTSDHNLQHEQQNKHINSSNSNDDSSALLTHDTGQNNLQLHEHCKPFEFFDFHNNNNRSSNSSNSYNIYDNHDNISDYGNNTPFNSVSLDLPFTYHQTNDNIRIKRKFEELDDNILSNTAIKKHQNKNTNKSNNVCNNNNNNNNHSNNTVNDTEYDCNPKIFEICCDIDHHNSSPSGTIKNNEDNKNILYDTNGTSFNKDTIMIHTLKNGSSSTNSHLINNNNTSHNTVNIFDLQNKIKYLSDLNCTFDCVFDCANMNKVTNHNHDNVDTNNNNNNNTNSLSSDSFTINSFDKYCQLCSINEPHKQHKYGSKPMQSHVAIIPASNSNNSNSSSSGSITTTTKNNDMSILQDLCNISSLYEVPFAQHMSHYHNHNHTHDQERIFNQQPQPEQLQIQNETKDIDNKVTEYDNLSSNHSSASNLLDPVINSSLLNKTPNTKSNNNHNHHHHKIKLHTHAPMINNHTVLDNKTRQTILNNAINFHIDSKTDPVKEKKEAEYSLNMDMAFNELNTIDFNWNYKRNRDKDMKCLWDDCDNEYKFDNLIDLQKHMFVDHIPNDNDYSCHWQDCLFHGNDVCSLVNHINDQHGINFGIKVKEPTHPPIKMIKEEKKEGRVMSNNVNTTNGYVCQWDNCQIKFDTKKELNEHLEKDHIPRRKPQYKCNWNQCNKNFNQRQKLLRHIKVHTGYKPYKCDVCDKTFANQETLIQHKRIHSGEKPYKCDICGKCFGGSSSLKIHIRTHTGEKPLKCHVCGKRFNESSNLNKHLRTHSKEFCCQNCGKRFSTLKYLKQHELSGNCTKTRVLNI</sequence>
<dbReference type="GO" id="GO:0008270">
    <property type="term" value="F:zinc ion binding"/>
    <property type="evidence" value="ECO:0007669"/>
    <property type="project" value="UniProtKB-KW"/>
</dbReference>
<accession>A0AAN7W1S1</accession>
<evidence type="ECO:0000313" key="12">
    <source>
        <dbReference type="Proteomes" id="UP001306508"/>
    </source>
</evidence>
<dbReference type="FunFam" id="3.30.160.60:FF:000557">
    <property type="entry name" value="zinc finger and SCAN domain-containing protein 29"/>
    <property type="match status" value="1"/>
</dbReference>
<feature type="domain" description="C2H2-type" evidence="10">
    <location>
        <begin position="694"/>
        <end position="723"/>
    </location>
</feature>
<keyword evidence="12" id="KW-1185">Reference proteome</keyword>
<dbReference type="GO" id="GO:0000122">
    <property type="term" value="P:negative regulation of transcription by RNA polymerase II"/>
    <property type="evidence" value="ECO:0007669"/>
    <property type="project" value="UniProtKB-ARBA"/>
</dbReference>
<name>A0AAN7W1S1_9SACH</name>
<keyword evidence="5" id="KW-0862">Zinc</keyword>
<dbReference type="FunFam" id="3.30.160.60:FF:000744">
    <property type="entry name" value="zinc finger E-box-binding homeobox 1"/>
    <property type="match status" value="1"/>
</dbReference>
<evidence type="ECO:0000259" key="10">
    <source>
        <dbReference type="PROSITE" id="PS50157"/>
    </source>
</evidence>
<feature type="domain" description="C2H2-type" evidence="10">
    <location>
        <begin position="780"/>
        <end position="805"/>
    </location>
</feature>
<dbReference type="SUPFAM" id="SSF57667">
    <property type="entry name" value="beta-beta-alpha zinc fingers"/>
    <property type="match status" value="4"/>
</dbReference>
<dbReference type="InterPro" id="IPR048420">
    <property type="entry name" value="Zap1-like_Znf1"/>
</dbReference>
<evidence type="ECO:0000256" key="5">
    <source>
        <dbReference type="ARBA" id="ARBA00022833"/>
    </source>
</evidence>
<dbReference type="GO" id="GO:0005634">
    <property type="term" value="C:nucleus"/>
    <property type="evidence" value="ECO:0007669"/>
    <property type="project" value="UniProtKB-SubCell"/>
</dbReference>
<evidence type="ECO:0000256" key="1">
    <source>
        <dbReference type="ARBA" id="ARBA00004123"/>
    </source>
</evidence>
<dbReference type="Pfam" id="PF00096">
    <property type="entry name" value="zf-C2H2"/>
    <property type="match status" value="4"/>
</dbReference>
<proteinExistence type="predicted"/>